<evidence type="ECO:0000313" key="4">
    <source>
        <dbReference type="EMBL" id="GHD27194.1"/>
    </source>
</evidence>
<evidence type="ECO:0000256" key="2">
    <source>
        <dbReference type="SAM" id="MobiDB-lite"/>
    </source>
</evidence>
<evidence type="ECO:0000313" key="5">
    <source>
        <dbReference type="Proteomes" id="UP000654947"/>
    </source>
</evidence>
<comment type="caution">
    <text evidence="4">The sequence shown here is derived from an EMBL/GenBank/DDBJ whole genome shotgun (WGS) entry which is preliminary data.</text>
</comment>
<feature type="compositionally biased region" description="Low complexity" evidence="2">
    <location>
        <begin position="440"/>
        <end position="449"/>
    </location>
</feature>
<dbReference type="GO" id="GO:0004519">
    <property type="term" value="F:endonuclease activity"/>
    <property type="evidence" value="ECO:0007669"/>
    <property type="project" value="InterPro"/>
</dbReference>
<organism evidence="4 5">
    <name type="scientific">Nocardiopsis kunsanensis</name>
    <dbReference type="NCBI Taxonomy" id="141693"/>
    <lineage>
        <taxon>Bacteria</taxon>
        <taxon>Bacillati</taxon>
        <taxon>Actinomycetota</taxon>
        <taxon>Actinomycetes</taxon>
        <taxon>Streptosporangiales</taxon>
        <taxon>Nocardiopsidaceae</taxon>
        <taxon>Nocardiopsis</taxon>
    </lineage>
</organism>
<dbReference type="GO" id="GO:0003676">
    <property type="term" value="F:nucleic acid binding"/>
    <property type="evidence" value="ECO:0007669"/>
    <property type="project" value="InterPro"/>
</dbReference>
<comment type="similarity">
    <text evidence="1">Belongs to the Rv1128c/1148c/1588c/1702c/1945/3466 family.</text>
</comment>
<keyword evidence="5" id="KW-1185">Reference proteome</keyword>
<dbReference type="GO" id="GO:0008270">
    <property type="term" value="F:zinc ion binding"/>
    <property type="evidence" value="ECO:0007669"/>
    <property type="project" value="InterPro"/>
</dbReference>
<dbReference type="Pfam" id="PF02720">
    <property type="entry name" value="DUF222"/>
    <property type="match status" value="1"/>
</dbReference>
<feature type="domain" description="HNH nuclease" evidence="3">
    <location>
        <begin position="373"/>
        <end position="426"/>
    </location>
</feature>
<dbReference type="Proteomes" id="UP000654947">
    <property type="component" value="Unassembled WGS sequence"/>
</dbReference>
<evidence type="ECO:0000256" key="1">
    <source>
        <dbReference type="ARBA" id="ARBA00023450"/>
    </source>
</evidence>
<feature type="compositionally biased region" description="Basic residues" evidence="2">
    <location>
        <begin position="428"/>
        <end position="439"/>
    </location>
</feature>
<accession>A0A919CIH8</accession>
<reference evidence="4 5" key="1">
    <citation type="journal article" date="2014" name="Int. J. Syst. Evol. Microbiol.">
        <title>Complete genome sequence of Corynebacterium casei LMG S-19264T (=DSM 44701T), isolated from a smear-ripened cheese.</title>
        <authorList>
            <consortium name="US DOE Joint Genome Institute (JGI-PGF)"/>
            <person name="Walter F."/>
            <person name="Albersmeier A."/>
            <person name="Kalinowski J."/>
            <person name="Ruckert C."/>
        </authorList>
    </citation>
    <scope>NUCLEOTIDE SEQUENCE [LARGE SCALE GENOMIC DNA]</scope>
    <source>
        <strain evidence="4 5">KCTC 19473</strain>
    </source>
</reference>
<dbReference type="InterPro" id="IPR003615">
    <property type="entry name" value="HNH_nuc"/>
</dbReference>
<gene>
    <name evidence="4" type="ORF">GCM10007147_26050</name>
</gene>
<protein>
    <recommendedName>
        <fullName evidence="3">HNH nuclease domain-containing protein</fullName>
    </recommendedName>
</protein>
<feature type="region of interest" description="Disordered" evidence="2">
    <location>
        <begin position="293"/>
        <end position="329"/>
    </location>
</feature>
<dbReference type="Pfam" id="PF01844">
    <property type="entry name" value="HNH"/>
    <property type="match status" value="1"/>
</dbReference>
<dbReference type="RefSeq" id="WP_017576382.1">
    <property type="nucleotide sequence ID" value="NZ_BMXL01000012.1"/>
</dbReference>
<dbReference type="InterPro" id="IPR003870">
    <property type="entry name" value="DUF222"/>
</dbReference>
<feature type="compositionally biased region" description="Polar residues" evidence="2">
    <location>
        <begin position="293"/>
        <end position="303"/>
    </location>
</feature>
<feature type="region of interest" description="Disordered" evidence="2">
    <location>
        <begin position="428"/>
        <end position="464"/>
    </location>
</feature>
<dbReference type="Gene3D" id="1.10.30.50">
    <property type="match status" value="1"/>
</dbReference>
<dbReference type="SMART" id="SM00507">
    <property type="entry name" value="HNHc"/>
    <property type="match status" value="1"/>
</dbReference>
<dbReference type="InterPro" id="IPR002711">
    <property type="entry name" value="HNH"/>
</dbReference>
<sequence length="464" mass="48721">MTDHTAAPGAGTAPDAAVAALDAAAEQVIASFGGEIPFGAAAGVLERIEAVHAKIDELTVAMLAPLARMEASGELLEEGGQKNADAYLTHAWGIHSDEAKRLALLATGLHTGSLPDTAQALAEGVLTLGEAAAIASGVEREVKKRDQKARPDAERYRSVIETGLVGAKREREAMSVQSLTRTANALGLELNPERPEKNEEAAFAERGARLRRTFEGTFQFEAWGPAGDAERLQAALDSYTAPYDGDALTSKYARTYDALMAAMAMAHGHHGCGAAPGVKAVINITVPLSTFMDLNNHTPNQPQDRGRVWAQDPSENPDADAGGGPARTQDGNVVAASIVRAMAPEAQLRRLVFDDRTGLPVDLGRAQRLAPGYLRTLAFAEHSTCAWDGGCDVPVSRCEADHITEFSHGGTTSAANLQPLCSVHNRLKYRRNTRHRAGKKTGTGTGAKAPPGPPGAAGPPDSTG</sequence>
<dbReference type="AlphaFoldDB" id="A0A919CIH8"/>
<evidence type="ECO:0000259" key="3">
    <source>
        <dbReference type="SMART" id="SM00507"/>
    </source>
</evidence>
<name>A0A919CIH8_9ACTN</name>
<dbReference type="CDD" id="cd00085">
    <property type="entry name" value="HNHc"/>
    <property type="match status" value="1"/>
</dbReference>
<proteinExistence type="inferred from homology"/>
<dbReference type="EMBL" id="BMXL01000012">
    <property type="protein sequence ID" value="GHD27194.1"/>
    <property type="molecule type" value="Genomic_DNA"/>
</dbReference>